<evidence type="ECO:0008006" key="5">
    <source>
        <dbReference type="Google" id="ProtNLM"/>
    </source>
</evidence>
<name>A0A026WHS9_OOCBI</name>
<keyword evidence="4" id="KW-1185">Reference proteome</keyword>
<proteinExistence type="predicted"/>
<gene>
    <name evidence="3" type="ORF">X777_05220</name>
</gene>
<dbReference type="GO" id="GO:0003676">
    <property type="term" value="F:nucleic acid binding"/>
    <property type="evidence" value="ECO:0007669"/>
    <property type="project" value="InterPro"/>
</dbReference>
<dbReference type="Gene3D" id="3.30.420.10">
    <property type="entry name" value="Ribonuclease H-like superfamily/Ribonuclease H"/>
    <property type="match status" value="1"/>
</dbReference>
<reference evidence="3 4" key="1">
    <citation type="journal article" date="2014" name="Curr. Biol.">
        <title>The genome of the clonal raider ant Cerapachys biroi.</title>
        <authorList>
            <person name="Oxley P.R."/>
            <person name="Ji L."/>
            <person name="Fetter-Pruneda I."/>
            <person name="McKenzie S.K."/>
            <person name="Li C."/>
            <person name="Hu H."/>
            <person name="Zhang G."/>
            <person name="Kronauer D.J."/>
        </authorList>
    </citation>
    <scope>NUCLEOTIDE SEQUENCE [LARGE SCALE GENOMIC DNA]</scope>
</reference>
<dbReference type="AlphaFoldDB" id="A0A026WHS9"/>
<dbReference type="Proteomes" id="UP000053097">
    <property type="component" value="Unassembled WGS sequence"/>
</dbReference>
<comment type="subcellular location">
    <subcellularLocation>
        <location evidence="1">Nucleus</location>
    </subcellularLocation>
</comment>
<sequence length="195" mass="23485">MRGWRDRQRSYNEVRRLFNETFRDQNNGISKSTVERTIRRFEETGINRNRPKSGKSRSETREERAFEVAQAFVENPRLSVSKASQELEMSQTSVRRNLKFINFHPYKIHLVQKLNEDDFDRRNEFCDIMMTRIDQLPNFLFNIAFSDEASFEINGNVNRHNCRFWTDENPHWMREAHTQNPEKLNVWAGIYNNTF</sequence>
<dbReference type="OrthoDB" id="9986793at2759"/>
<dbReference type="EMBL" id="KK107216">
    <property type="protein sequence ID" value="EZA55216.1"/>
    <property type="molecule type" value="Genomic_DNA"/>
</dbReference>
<dbReference type="InterPro" id="IPR036397">
    <property type="entry name" value="RNaseH_sf"/>
</dbReference>
<organism evidence="3 4">
    <name type="scientific">Ooceraea biroi</name>
    <name type="common">Clonal raider ant</name>
    <name type="synonym">Cerapachys biroi</name>
    <dbReference type="NCBI Taxonomy" id="2015173"/>
    <lineage>
        <taxon>Eukaryota</taxon>
        <taxon>Metazoa</taxon>
        <taxon>Ecdysozoa</taxon>
        <taxon>Arthropoda</taxon>
        <taxon>Hexapoda</taxon>
        <taxon>Insecta</taxon>
        <taxon>Pterygota</taxon>
        <taxon>Neoptera</taxon>
        <taxon>Endopterygota</taxon>
        <taxon>Hymenoptera</taxon>
        <taxon>Apocrita</taxon>
        <taxon>Aculeata</taxon>
        <taxon>Formicoidea</taxon>
        <taxon>Formicidae</taxon>
        <taxon>Dorylinae</taxon>
        <taxon>Ooceraea</taxon>
    </lineage>
</organism>
<feature type="region of interest" description="Disordered" evidence="2">
    <location>
        <begin position="41"/>
        <end position="61"/>
    </location>
</feature>
<dbReference type="OMA" id="EIHNANT"/>
<dbReference type="SUPFAM" id="SSF46689">
    <property type="entry name" value="Homeodomain-like"/>
    <property type="match status" value="1"/>
</dbReference>
<evidence type="ECO:0000313" key="3">
    <source>
        <dbReference type="EMBL" id="EZA55216.1"/>
    </source>
</evidence>
<evidence type="ECO:0000256" key="1">
    <source>
        <dbReference type="ARBA" id="ARBA00004123"/>
    </source>
</evidence>
<accession>A0A026WHS9</accession>
<protein>
    <recommendedName>
        <fullName evidence="5">DUF4817 domain-containing protein</fullName>
    </recommendedName>
</protein>
<evidence type="ECO:0000256" key="2">
    <source>
        <dbReference type="SAM" id="MobiDB-lite"/>
    </source>
</evidence>
<dbReference type="PANTHER" id="PTHR47326">
    <property type="entry name" value="TRANSPOSABLE ELEMENT TC3 TRANSPOSASE-LIKE PROTEIN"/>
    <property type="match status" value="1"/>
</dbReference>
<dbReference type="InterPro" id="IPR009057">
    <property type="entry name" value="Homeodomain-like_sf"/>
</dbReference>
<evidence type="ECO:0000313" key="4">
    <source>
        <dbReference type="Proteomes" id="UP000053097"/>
    </source>
</evidence>
<dbReference type="PANTHER" id="PTHR47326:SF1">
    <property type="entry name" value="HTH PSQ-TYPE DOMAIN-CONTAINING PROTEIN"/>
    <property type="match status" value="1"/>
</dbReference>
<dbReference type="GO" id="GO:0005634">
    <property type="term" value="C:nucleus"/>
    <property type="evidence" value="ECO:0007669"/>
    <property type="project" value="UniProtKB-SubCell"/>
</dbReference>